<evidence type="ECO:0000256" key="3">
    <source>
        <dbReference type="ARBA" id="ARBA00023027"/>
    </source>
</evidence>
<sequence>MKTLNKERNSQLKIKEIPIPGYEKVIEAKNAESGLHCFIAIHDTTLGPSLGGARIYPYSKWEDALEDVLRLSKGMTYKSAVVENGFGGGKSVIIADPKKNKTDALLESFGQVIDTLKGKYIVAEDVGSSVEDMIVIRRQTPYVAALPTEKSSGDPSRFTAWGVLRGMQAVAMKLWKSPSLKNKSIAIQGLGHVGSGLANLLFWEGAKLFFSDIDEERLKTFTRKFGAGIIASGDFYTFPCDILSPCALGGTLNEETIPNLKCQAVAGSANNQLFEKKDGRRIKDRGILYAPDFVINAGGIINAAAEFDEGGYDPNRSRERVDKIYDTLIEIFVRSEVEDLPPSQCAIDLAKHKLMRKIGKREQPIEFQR</sequence>
<dbReference type="GO" id="GO:0006520">
    <property type="term" value="P:amino acid metabolic process"/>
    <property type="evidence" value="ECO:0007669"/>
    <property type="project" value="InterPro"/>
</dbReference>
<evidence type="ECO:0000256" key="5">
    <source>
        <dbReference type="PIRSR" id="PIRSR000188-2"/>
    </source>
</evidence>
<reference evidence="8 9" key="1">
    <citation type="journal article" date="2010" name="PLoS ONE">
        <title>The Waddlia genome: a window into chlamydial biology.</title>
        <authorList>
            <person name="Bertelli C."/>
            <person name="Collyn F."/>
            <person name="Croxatto A."/>
            <person name="Ruckert C."/>
            <person name="Polkinghorne A."/>
            <person name="Kebbi-Beghdadi C."/>
            <person name="Goesmann A."/>
            <person name="Vaughan L."/>
            <person name="Greub G."/>
        </authorList>
    </citation>
    <scope>NUCLEOTIDE SEQUENCE [LARGE SCALE GENOMIC DNA]</scope>
    <source>
        <strain evidence="9">ATCC VR-1470 / WSU 86-1044</strain>
    </source>
</reference>
<name>D6YSK6_WADCW</name>
<dbReference type="InterPro" id="IPR016211">
    <property type="entry name" value="Glu/Phe/Leu/Val/Trp_DH_bac/arc"/>
</dbReference>
<evidence type="ECO:0000256" key="6">
    <source>
        <dbReference type="RuleBase" id="RU004417"/>
    </source>
</evidence>
<dbReference type="SUPFAM" id="SSF53223">
    <property type="entry name" value="Aminoacid dehydrogenase-like, N-terminal domain"/>
    <property type="match status" value="1"/>
</dbReference>
<keyword evidence="9" id="KW-1185">Reference proteome</keyword>
<dbReference type="GO" id="GO:0000166">
    <property type="term" value="F:nucleotide binding"/>
    <property type="evidence" value="ECO:0007669"/>
    <property type="project" value="UniProtKB-KW"/>
</dbReference>
<dbReference type="SUPFAM" id="SSF51735">
    <property type="entry name" value="NAD(P)-binding Rossmann-fold domains"/>
    <property type="match status" value="1"/>
</dbReference>
<dbReference type="KEGG" id="wch:wcw_1707"/>
<dbReference type="EMBL" id="CP001928">
    <property type="protein sequence ID" value="ADI39051.1"/>
    <property type="molecule type" value="Genomic_DNA"/>
</dbReference>
<evidence type="ECO:0000313" key="9">
    <source>
        <dbReference type="Proteomes" id="UP000001505"/>
    </source>
</evidence>
<dbReference type="PRINTS" id="PR00082">
    <property type="entry name" value="GLFDHDRGNASE"/>
</dbReference>
<evidence type="ECO:0000259" key="7">
    <source>
        <dbReference type="SMART" id="SM00839"/>
    </source>
</evidence>
<dbReference type="AlphaFoldDB" id="D6YSK6"/>
<dbReference type="Pfam" id="PF02812">
    <property type="entry name" value="ELFV_dehydrog_N"/>
    <property type="match status" value="1"/>
</dbReference>
<dbReference type="eggNOG" id="COG0334">
    <property type="taxonomic scope" value="Bacteria"/>
</dbReference>
<accession>D6YSK6</accession>
<evidence type="ECO:0000313" key="8">
    <source>
        <dbReference type="EMBL" id="ADI39051.1"/>
    </source>
</evidence>
<dbReference type="PANTHER" id="PTHR42722">
    <property type="entry name" value="LEUCINE DEHYDROGENASE"/>
    <property type="match status" value="1"/>
</dbReference>
<dbReference type="InterPro" id="IPR036291">
    <property type="entry name" value="NAD(P)-bd_dom_sf"/>
</dbReference>
<feature type="active site" description="Proton donor/acceptor" evidence="4">
    <location>
        <position position="90"/>
    </location>
</feature>
<dbReference type="SMART" id="SM00839">
    <property type="entry name" value="ELFV_dehydrog"/>
    <property type="match status" value="1"/>
</dbReference>
<evidence type="ECO:0000256" key="1">
    <source>
        <dbReference type="ARBA" id="ARBA00006382"/>
    </source>
</evidence>
<keyword evidence="2 6" id="KW-0560">Oxidoreductase</keyword>
<dbReference type="Gene3D" id="3.40.50.720">
    <property type="entry name" value="NAD(P)-binding Rossmann-like Domain"/>
    <property type="match status" value="1"/>
</dbReference>
<dbReference type="PANTHER" id="PTHR42722:SF1">
    <property type="entry name" value="VALINE DEHYDROGENASE"/>
    <property type="match status" value="1"/>
</dbReference>
<dbReference type="InterPro" id="IPR006095">
    <property type="entry name" value="Glu/Leu/Phe/Val/Trp_DH"/>
</dbReference>
<dbReference type="HOGENOM" id="CLU_025763_0_0_0"/>
<feature type="domain" description="Glutamate/phenylalanine/leucine/valine/L-tryptophan dehydrogenase C-terminal" evidence="7">
    <location>
        <begin position="153"/>
        <end position="362"/>
    </location>
</feature>
<proteinExistence type="inferred from homology"/>
<gene>
    <name evidence="8" type="primary">gdhA</name>
    <name evidence="8" type="ordered locus">wcw_1707</name>
</gene>
<evidence type="ECO:0000256" key="4">
    <source>
        <dbReference type="PIRSR" id="PIRSR000188-1"/>
    </source>
</evidence>
<dbReference type="PIRSF" id="PIRSF000188">
    <property type="entry name" value="Phe_leu_dh"/>
    <property type="match status" value="1"/>
</dbReference>
<dbReference type="CDD" id="cd01075">
    <property type="entry name" value="NAD_bind_Leu_Phe_Val_DH"/>
    <property type="match status" value="1"/>
</dbReference>
<dbReference type="InterPro" id="IPR006097">
    <property type="entry name" value="Glu/Leu/Phe/Val/Trp_DH_dimer"/>
</dbReference>
<organism evidence="8 9">
    <name type="scientific">Waddlia chondrophila (strain ATCC VR-1470 / WSU 86-1044)</name>
    <dbReference type="NCBI Taxonomy" id="716544"/>
    <lineage>
        <taxon>Bacteria</taxon>
        <taxon>Pseudomonadati</taxon>
        <taxon>Chlamydiota</taxon>
        <taxon>Chlamydiia</taxon>
        <taxon>Parachlamydiales</taxon>
        <taxon>Waddliaceae</taxon>
        <taxon>Waddlia</taxon>
    </lineage>
</organism>
<protein>
    <submittedName>
        <fullName evidence="8">Glutamate dehydrogenase/leucine dehydrogenase</fullName>
        <ecNumber evidence="8">1.4.1.9</ecNumber>
    </submittedName>
</protein>
<dbReference type="InterPro" id="IPR046346">
    <property type="entry name" value="Aminoacid_DH-like_N_sf"/>
</dbReference>
<dbReference type="Pfam" id="PF00208">
    <property type="entry name" value="ELFV_dehydrog"/>
    <property type="match status" value="1"/>
</dbReference>
<feature type="binding site" evidence="5">
    <location>
        <begin position="189"/>
        <end position="194"/>
    </location>
    <ligand>
        <name>NAD(+)</name>
        <dbReference type="ChEBI" id="CHEBI:57540"/>
    </ligand>
</feature>
<dbReference type="Proteomes" id="UP000001505">
    <property type="component" value="Chromosome"/>
</dbReference>
<dbReference type="GO" id="GO:0050049">
    <property type="term" value="F:L-leucine dehydrogenase activity"/>
    <property type="evidence" value="ECO:0007669"/>
    <property type="project" value="UniProtKB-EC"/>
</dbReference>
<dbReference type="Gene3D" id="3.40.50.10860">
    <property type="entry name" value="Leucine Dehydrogenase, chain A, domain 1"/>
    <property type="match status" value="1"/>
</dbReference>
<evidence type="ECO:0000256" key="2">
    <source>
        <dbReference type="ARBA" id="ARBA00023002"/>
    </source>
</evidence>
<dbReference type="EC" id="1.4.1.9" evidence="8"/>
<dbReference type="RefSeq" id="WP_013182755.1">
    <property type="nucleotide sequence ID" value="NC_014225.1"/>
</dbReference>
<keyword evidence="5" id="KW-0547">Nucleotide-binding</keyword>
<dbReference type="STRING" id="716544.wcw_1707"/>
<comment type="similarity">
    <text evidence="1 6">Belongs to the Glu/Leu/Phe/Val dehydrogenases family.</text>
</comment>
<dbReference type="InterPro" id="IPR006096">
    <property type="entry name" value="Glu/Leu/Phe/Val/Trp_DH_C"/>
</dbReference>
<dbReference type="OrthoDB" id="9803297at2"/>
<keyword evidence="3 5" id="KW-0520">NAD</keyword>